<gene>
    <name evidence="4" type="ORF">BJ987_005802</name>
</gene>
<keyword evidence="5" id="KW-1185">Reference proteome</keyword>
<protein>
    <submittedName>
        <fullName evidence="4">Glutamate-1-semialdehyde 2,1-aminomutase</fullName>
        <ecNumber evidence="4">5.4.3.8</ecNumber>
    </submittedName>
</protein>
<dbReference type="InterPro" id="IPR004147">
    <property type="entry name" value="ABC1_dom"/>
</dbReference>
<evidence type="ECO:0000313" key="4">
    <source>
        <dbReference type="EMBL" id="MBP2192901.1"/>
    </source>
</evidence>
<dbReference type="EMBL" id="JAGGMR010000001">
    <property type="protein sequence ID" value="MBP2192901.1"/>
    <property type="molecule type" value="Genomic_DNA"/>
</dbReference>
<dbReference type="Pfam" id="PF03109">
    <property type="entry name" value="ABC1"/>
    <property type="match status" value="1"/>
</dbReference>
<organism evidence="4 5">
    <name type="scientific">Nocardia goodfellowii</name>
    <dbReference type="NCBI Taxonomy" id="882446"/>
    <lineage>
        <taxon>Bacteria</taxon>
        <taxon>Bacillati</taxon>
        <taxon>Actinomycetota</taxon>
        <taxon>Actinomycetes</taxon>
        <taxon>Mycobacteriales</taxon>
        <taxon>Nocardiaceae</taxon>
        <taxon>Nocardia</taxon>
    </lineage>
</organism>
<dbReference type="InterPro" id="IPR049704">
    <property type="entry name" value="Aminotrans_3_PPA_site"/>
</dbReference>
<dbReference type="Pfam" id="PF00202">
    <property type="entry name" value="Aminotran_3"/>
    <property type="match status" value="1"/>
</dbReference>
<dbReference type="Proteomes" id="UP001519325">
    <property type="component" value="Unassembled WGS sequence"/>
</dbReference>
<dbReference type="RefSeq" id="WP_209896066.1">
    <property type="nucleotide sequence ID" value="NZ_JAGGMR010000001.1"/>
</dbReference>
<dbReference type="PANTHER" id="PTHR43713">
    <property type="entry name" value="GLUTAMATE-1-SEMIALDEHYDE 2,1-AMINOMUTASE"/>
    <property type="match status" value="1"/>
</dbReference>
<dbReference type="GO" id="GO:0042286">
    <property type="term" value="F:glutamate-1-semialdehyde 2,1-aminomutase activity"/>
    <property type="evidence" value="ECO:0007669"/>
    <property type="project" value="UniProtKB-EC"/>
</dbReference>
<accession>A0ABS4QMG8</accession>
<keyword evidence="2" id="KW-0663">Pyridoxal phosphate</keyword>
<dbReference type="PROSITE" id="PS50011">
    <property type="entry name" value="PROTEIN_KINASE_DOM"/>
    <property type="match status" value="1"/>
</dbReference>
<sequence>MNAKSTSPVAASGMAAVEAGRLLWWTGLYGTRYLLSGAAKRDTDRKAAARLLRGYLLRMGPLYVKAGQVLGTQTGLLSKDATDEFRDFFSGLAPMSRAELTETLRQELRAPVGELFSEFDWEPVAVGSVAQVHRAVLHTGEKVALKVVKHGVPERLRASAAVLGVLLGAADRLVPAVRKLDAPALFGELRPYLTGQTDMRAEAGRQQAIAENFLAHPFVRVPRVYQEYSSDRVLVMEFIDAVSGEQVHELVEAEHRPELARRLQDMFDTMAYFHGLFHVDPHPGNIMFRPGGEIVVLDFGLVGELNEEDKWGLAAFYFACTRQEWDLAVTRFTNAFIDDRGTLDQHWDTYSRRLEAILAHHFQEQSDRWSTMSFFDDASNLVAGYGARPTTRFTLLSLAFLTGEGFVTVVDPDIDIWANARRFNDKYSPYMNAELQAEFDEVIGQMSPKSMAAKNNPQRALIAPTHLDRYVMPSQYPMIIEEAKGSRVRDIDGNEYIDLSCGYGPHILGYAPEVAVEAIQRAAAKGGVNAMGNRSELELAEIIADAFDPLSNVVLCNSGTEAVQVALRIARAHTRRDRVAKFEGHYHGFSDQGTVSSWFVFSGAKYQPAPINSAGGQKAVTEGTVLLQYGHPSAFDTIARHAHELAAVIVEPMPGATLSYDTAFLTQLRETCTRHGIVLIFDEVVTGFRVHFGGAQHLAGVRPDLTALGKIIGGGLPCGAVAGLPEFMETGRTTGDPFRDVDERAFVGGTMSGNSITTAAGKAVLEHLGKHPEIYTDLDDNTRRLIGDMKAAADERGIACKVKGAHSMFNIAFDYATPKLVRDKIAGTNIKASLALAYYMRKYGVYFPELHGMFLNAAHTTADLDHIADAFAKCIGEMEEHGLFLA</sequence>
<comment type="cofactor">
    <cofactor evidence="1">
        <name>pyridoxal 5'-phosphate</name>
        <dbReference type="ChEBI" id="CHEBI:597326"/>
    </cofactor>
</comment>
<dbReference type="Gene3D" id="3.40.640.10">
    <property type="entry name" value="Type I PLP-dependent aspartate aminotransferase-like (Major domain)"/>
    <property type="match status" value="1"/>
</dbReference>
<evidence type="ECO:0000313" key="5">
    <source>
        <dbReference type="Proteomes" id="UP001519325"/>
    </source>
</evidence>
<dbReference type="EC" id="5.4.3.8" evidence="4"/>
<dbReference type="InterPro" id="IPR015421">
    <property type="entry name" value="PyrdxlP-dep_Trfase_major"/>
</dbReference>
<dbReference type="CDD" id="cd05121">
    <property type="entry name" value="ABC1_ADCK3-like"/>
    <property type="match status" value="1"/>
</dbReference>
<dbReference type="InterPro" id="IPR015424">
    <property type="entry name" value="PyrdxlP-dep_Trfase"/>
</dbReference>
<dbReference type="Gene3D" id="1.10.510.10">
    <property type="entry name" value="Transferase(Phosphotransferase) domain 1"/>
    <property type="match status" value="1"/>
</dbReference>
<dbReference type="SUPFAM" id="SSF56112">
    <property type="entry name" value="Protein kinase-like (PK-like)"/>
    <property type="match status" value="1"/>
</dbReference>
<dbReference type="Gene3D" id="3.90.1150.10">
    <property type="entry name" value="Aspartate Aminotransferase, domain 1"/>
    <property type="match status" value="1"/>
</dbReference>
<dbReference type="InterPro" id="IPR011009">
    <property type="entry name" value="Kinase-like_dom_sf"/>
</dbReference>
<dbReference type="InterPro" id="IPR015422">
    <property type="entry name" value="PyrdxlP-dep_Trfase_small"/>
</dbReference>
<dbReference type="InterPro" id="IPR005814">
    <property type="entry name" value="Aminotrans_3"/>
</dbReference>
<name>A0ABS4QMG8_9NOCA</name>
<dbReference type="PANTHER" id="PTHR43713:SF3">
    <property type="entry name" value="GLUTAMATE-1-SEMIALDEHYDE 2,1-AMINOMUTASE 1, CHLOROPLASTIC-RELATED"/>
    <property type="match status" value="1"/>
</dbReference>
<reference evidence="4 5" key="1">
    <citation type="submission" date="2021-03" db="EMBL/GenBank/DDBJ databases">
        <title>Sequencing the genomes of 1000 actinobacteria strains.</title>
        <authorList>
            <person name="Klenk H.-P."/>
        </authorList>
    </citation>
    <scope>NUCLEOTIDE SEQUENCE [LARGE SCALE GENOMIC DNA]</scope>
    <source>
        <strain evidence="4 5">DSM 45516</strain>
    </source>
</reference>
<dbReference type="CDD" id="cd00610">
    <property type="entry name" value="OAT_like"/>
    <property type="match status" value="1"/>
</dbReference>
<keyword evidence="4" id="KW-0413">Isomerase</keyword>
<evidence type="ECO:0000256" key="1">
    <source>
        <dbReference type="ARBA" id="ARBA00001933"/>
    </source>
</evidence>
<dbReference type="SUPFAM" id="SSF53383">
    <property type="entry name" value="PLP-dependent transferases"/>
    <property type="match status" value="1"/>
</dbReference>
<feature type="domain" description="Protein kinase" evidence="3">
    <location>
        <begin position="118"/>
        <end position="471"/>
    </location>
</feature>
<dbReference type="InterPro" id="IPR000719">
    <property type="entry name" value="Prot_kinase_dom"/>
</dbReference>
<evidence type="ECO:0000259" key="3">
    <source>
        <dbReference type="PROSITE" id="PS50011"/>
    </source>
</evidence>
<proteinExistence type="predicted"/>
<dbReference type="PROSITE" id="PS00600">
    <property type="entry name" value="AA_TRANSFER_CLASS_3"/>
    <property type="match status" value="1"/>
</dbReference>
<comment type="caution">
    <text evidence="4">The sequence shown here is derived from an EMBL/GenBank/DDBJ whole genome shotgun (WGS) entry which is preliminary data.</text>
</comment>
<evidence type="ECO:0000256" key="2">
    <source>
        <dbReference type="ARBA" id="ARBA00022898"/>
    </source>
</evidence>